<name>V9IAI2_APICE</name>
<dbReference type="Gene3D" id="2.130.10.10">
    <property type="entry name" value="YVTN repeat-like/Quinoprotein amine dehydrogenase"/>
    <property type="match status" value="1"/>
</dbReference>
<keyword evidence="4 5" id="KW-0472">Membrane</keyword>
<sequence length="429" mass="47744">MSVVSPILPKLVERDSYDEDLTDIDDEVFIRDGKNKLKLNDDGGVKRPLMASHRKYKKSYNFKTYGFLNKAGSGFIALIILLSLIILCIYIINIIPGPMSILKNWLSHNLKDSLHESNLIPCTSLTSKILWTKSLPKLTSESPIRSNDVNDDGIEDIIIGFSTGLDIMNIPEYACTSYFNGQVPCFGGVLALNGKTGDILWIHWTAHAIFSIDCGLDLTNDKIKDCIICGRNGILHAVNGYNGTSIWEIPVRDLSISEEWKFSDIYDARFIADINGDDVGDIIASHIIHSSKIHTSEILIISGINGNIIHNSVLPNTEQLFLAPQKLIHPDGENIFILVTSSQKQSSGLYIISQVNLIYGNLKLRKLHHDTGKGTLLPPILVDVTLDGIEDIVAAMFNSTIIVYNGLTFEPIWNYTVPNSEMEKLENLY</sequence>
<dbReference type="Pfam" id="PF23727">
    <property type="entry name" value="Beta-prop_FAM234A_B"/>
    <property type="match status" value="1"/>
</dbReference>
<dbReference type="PANTHER" id="PTHR21419">
    <property type="match status" value="1"/>
</dbReference>
<dbReference type="EMBL" id="JR036717">
    <property type="protein sequence ID" value="AEY57344.1"/>
    <property type="molecule type" value="mRNA"/>
</dbReference>
<organism evidence="7">
    <name type="scientific">Apis cerana</name>
    <name type="common">Indian honeybee</name>
    <dbReference type="NCBI Taxonomy" id="7461"/>
    <lineage>
        <taxon>Eukaryota</taxon>
        <taxon>Metazoa</taxon>
        <taxon>Ecdysozoa</taxon>
        <taxon>Arthropoda</taxon>
        <taxon>Hexapoda</taxon>
        <taxon>Insecta</taxon>
        <taxon>Pterygota</taxon>
        <taxon>Neoptera</taxon>
        <taxon>Endopterygota</taxon>
        <taxon>Hymenoptera</taxon>
        <taxon>Apocrita</taxon>
        <taxon>Aculeata</taxon>
        <taxon>Apoidea</taxon>
        <taxon>Anthophila</taxon>
        <taxon>Apidae</taxon>
        <taxon>Apis</taxon>
    </lineage>
</organism>
<gene>
    <name evidence="7" type="ORF">ACCB00195.6</name>
</gene>
<feature type="domain" description="FAM234A/B beta-propeller" evidence="6">
    <location>
        <begin position="146"/>
        <end position="323"/>
    </location>
</feature>
<evidence type="ECO:0000259" key="6">
    <source>
        <dbReference type="Pfam" id="PF23727"/>
    </source>
</evidence>
<dbReference type="InterPro" id="IPR028994">
    <property type="entry name" value="Integrin_alpha_N"/>
</dbReference>
<dbReference type="PANTHER" id="PTHR21419:SF30">
    <property type="entry name" value="IG-LIKE DOMAIN-CONTAINING PROTEIN"/>
    <property type="match status" value="1"/>
</dbReference>
<evidence type="ECO:0000256" key="5">
    <source>
        <dbReference type="SAM" id="Phobius"/>
    </source>
</evidence>
<dbReference type="SUPFAM" id="SSF69318">
    <property type="entry name" value="Integrin alpha N-terminal domain"/>
    <property type="match status" value="1"/>
</dbReference>
<dbReference type="InterPro" id="IPR055409">
    <property type="entry name" value="Beta-prop_FAM234A_B"/>
</dbReference>
<protein>
    <recommendedName>
        <fullName evidence="6">FAM234A/B beta-propeller domain-containing protein</fullName>
    </recommendedName>
</protein>
<evidence type="ECO:0000256" key="4">
    <source>
        <dbReference type="ARBA" id="ARBA00023136"/>
    </source>
</evidence>
<evidence type="ECO:0000313" key="7">
    <source>
        <dbReference type="EMBL" id="AEY57344.1"/>
    </source>
</evidence>
<evidence type="ECO:0000256" key="1">
    <source>
        <dbReference type="ARBA" id="ARBA00004167"/>
    </source>
</evidence>
<proteinExistence type="evidence at transcript level"/>
<evidence type="ECO:0000256" key="3">
    <source>
        <dbReference type="ARBA" id="ARBA00022989"/>
    </source>
</evidence>
<reference evidence="7" key="1">
    <citation type="submission" date="2011-11" db="EMBL/GenBank/DDBJ databases">
        <title>Decoding the brain transcriptome of the Eastern honeybee (Apis cerana) based on pyrosequencing.</title>
        <authorList>
            <person name="Sun L."/>
            <person name="Zheng H."/>
            <person name="Wang Y."/>
            <person name="Xie X."/>
            <person name="Zhu Y."/>
            <person name="Gu W."/>
            <person name="Wang S."/>
        </authorList>
    </citation>
    <scope>NUCLEOTIDE SEQUENCE</scope>
    <source>
        <tissue evidence="7">Brain</tissue>
    </source>
</reference>
<dbReference type="GO" id="GO:0016020">
    <property type="term" value="C:membrane"/>
    <property type="evidence" value="ECO:0007669"/>
    <property type="project" value="UniProtKB-SubCell"/>
</dbReference>
<dbReference type="InterPro" id="IPR045232">
    <property type="entry name" value="FAM234"/>
</dbReference>
<comment type="subcellular location">
    <subcellularLocation>
        <location evidence="1">Membrane</location>
        <topology evidence="1">Single-pass membrane protein</topology>
    </subcellularLocation>
</comment>
<evidence type="ECO:0000256" key="2">
    <source>
        <dbReference type="ARBA" id="ARBA00022692"/>
    </source>
</evidence>
<keyword evidence="2 5" id="KW-0812">Transmembrane</keyword>
<dbReference type="AlphaFoldDB" id="V9IAI2"/>
<keyword evidence="3 5" id="KW-1133">Transmembrane helix</keyword>
<feature type="transmembrane region" description="Helical" evidence="5">
    <location>
        <begin position="75"/>
        <end position="95"/>
    </location>
</feature>
<dbReference type="InterPro" id="IPR015943">
    <property type="entry name" value="WD40/YVTN_repeat-like_dom_sf"/>
</dbReference>
<accession>V9IAI2</accession>